<reference evidence="1 2" key="1">
    <citation type="journal article" date="2015" name="Parasit. Vectors">
        <title>Draft genome of the scabies mite.</title>
        <authorList>
            <person name="Rider S.D.Jr."/>
            <person name="Morgan M.S."/>
            <person name="Arlian L.G."/>
        </authorList>
    </citation>
    <scope>NUCLEOTIDE SEQUENCE [LARGE SCALE GENOMIC DNA]</scope>
    <source>
        <strain evidence="1">Arlian Lab</strain>
    </source>
</reference>
<dbReference type="Proteomes" id="UP000616769">
    <property type="component" value="Unassembled WGS sequence"/>
</dbReference>
<dbReference type="EMBL" id="JXLN01004976">
    <property type="protein sequence ID" value="KPM03423.1"/>
    <property type="molecule type" value="Genomic_DNA"/>
</dbReference>
<dbReference type="AlphaFoldDB" id="A0A131ZXL0"/>
<evidence type="ECO:0000313" key="2">
    <source>
        <dbReference type="Proteomes" id="UP000616769"/>
    </source>
</evidence>
<name>A0A131ZXL0_SARSC</name>
<proteinExistence type="predicted"/>
<protein>
    <submittedName>
        <fullName evidence="1">Uncharacterized protein</fullName>
    </submittedName>
</protein>
<comment type="caution">
    <text evidence="1">The sequence shown here is derived from an EMBL/GenBank/DDBJ whole genome shotgun (WGS) entry which is preliminary data.</text>
</comment>
<organism evidence="1 2">
    <name type="scientific">Sarcoptes scabiei</name>
    <name type="common">Itch mite</name>
    <name type="synonym">Acarus scabiei</name>
    <dbReference type="NCBI Taxonomy" id="52283"/>
    <lineage>
        <taxon>Eukaryota</taxon>
        <taxon>Metazoa</taxon>
        <taxon>Ecdysozoa</taxon>
        <taxon>Arthropoda</taxon>
        <taxon>Chelicerata</taxon>
        <taxon>Arachnida</taxon>
        <taxon>Acari</taxon>
        <taxon>Acariformes</taxon>
        <taxon>Sarcoptiformes</taxon>
        <taxon>Astigmata</taxon>
        <taxon>Psoroptidia</taxon>
        <taxon>Sarcoptoidea</taxon>
        <taxon>Sarcoptidae</taxon>
        <taxon>Sarcoptinae</taxon>
        <taxon>Sarcoptes</taxon>
    </lineage>
</organism>
<gene>
    <name evidence="1" type="ORF">QR98_0018540</name>
</gene>
<accession>A0A131ZXL0</accession>
<sequence length="59" mass="6770">MLTALFGAIEEGNLQFIQELFVTSNIDPNQCNKNEYQSNCFCLGFVSTYEILNHSIHIR</sequence>
<dbReference type="VEuPathDB" id="VectorBase:SSCA006417"/>
<evidence type="ECO:0000313" key="1">
    <source>
        <dbReference type="EMBL" id="KPM03423.1"/>
    </source>
</evidence>